<evidence type="ECO:0000256" key="1">
    <source>
        <dbReference type="ARBA" id="ARBA00008894"/>
    </source>
</evidence>
<keyword evidence="4" id="KW-0547">Nucleotide-binding</keyword>
<protein>
    <submittedName>
        <fullName evidence="11">Putative disease resistance protein RGA3</fullName>
    </submittedName>
</protein>
<evidence type="ECO:0000259" key="10">
    <source>
        <dbReference type="Pfam" id="PF25019"/>
    </source>
</evidence>
<dbReference type="Pfam" id="PF25019">
    <property type="entry name" value="LRR_R13L1-DRL21"/>
    <property type="match status" value="1"/>
</dbReference>
<dbReference type="OMA" id="HIQIFAY"/>
<organism evidence="11">
    <name type="scientific">Triticum urartu</name>
    <name type="common">Red wild einkorn</name>
    <name type="synonym">Crithodium urartu</name>
    <dbReference type="NCBI Taxonomy" id="4572"/>
    <lineage>
        <taxon>Eukaryota</taxon>
        <taxon>Viridiplantae</taxon>
        <taxon>Streptophyta</taxon>
        <taxon>Embryophyta</taxon>
        <taxon>Tracheophyta</taxon>
        <taxon>Spermatophyta</taxon>
        <taxon>Magnoliopsida</taxon>
        <taxon>Liliopsida</taxon>
        <taxon>Poales</taxon>
        <taxon>Poaceae</taxon>
        <taxon>BOP clade</taxon>
        <taxon>Pooideae</taxon>
        <taxon>Triticodae</taxon>
        <taxon>Triticeae</taxon>
        <taxon>Triticinae</taxon>
        <taxon>Triticum</taxon>
    </lineage>
</organism>
<dbReference type="InterPro" id="IPR036388">
    <property type="entry name" value="WH-like_DNA-bd_sf"/>
</dbReference>
<dbReference type="InterPro" id="IPR032675">
    <property type="entry name" value="LRR_dom_sf"/>
</dbReference>
<dbReference type="EMBL" id="KD143530">
    <property type="protein sequence ID" value="EMS57559.1"/>
    <property type="molecule type" value="Genomic_DNA"/>
</dbReference>
<dbReference type="InterPro" id="IPR042197">
    <property type="entry name" value="Apaf_helical"/>
</dbReference>
<dbReference type="GO" id="GO:0051707">
    <property type="term" value="P:response to other organism"/>
    <property type="evidence" value="ECO:0007669"/>
    <property type="project" value="UniProtKB-ARBA"/>
</dbReference>
<dbReference type="FunFam" id="3.40.50.300:FF:001091">
    <property type="entry name" value="Probable disease resistance protein At1g61300"/>
    <property type="match status" value="1"/>
</dbReference>
<keyword evidence="2" id="KW-0433">Leucine-rich repeat</keyword>
<evidence type="ECO:0000313" key="11">
    <source>
        <dbReference type="EMBL" id="EMS57559.1"/>
    </source>
</evidence>
<evidence type="ECO:0000259" key="7">
    <source>
        <dbReference type="Pfam" id="PF00931"/>
    </source>
</evidence>
<dbReference type="GO" id="GO:0043531">
    <property type="term" value="F:ADP binding"/>
    <property type="evidence" value="ECO:0007669"/>
    <property type="project" value="InterPro"/>
</dbReference>
<dbReference type="Pfam" id="PF00931">
    <property type="entry name" value="NB-ARC"/>
    <property type="match status" value="1"/>
</dbReference>
<proteinExistence type="inferred from homology"/>
<dbReference type="GO" id="GO:0005524">
    <property type="term" value="F:ATP binding"/>
    <property type="evidence" value="ECO:0007669"/>
    <property type="project" value="UniProtKB-KW"/>
</dbReference>
<dbReference type="eggNOG" id="KOG4658">
    <property type="taxonomic scope" value="Eukaryota"/>
</dbReference>
<name>M8AAP5_TRIUA</name>
<dbReference type="InterPro" id="IPR056789">
    <property type="entry name" value="LRR_R13L1-DRL21"/>
</dbReference>
<dbReference type="PRINTS" id="PR00364">
    <property type="entry name" value="DISEASERSIST"/>
</dbReference>
<dbReference type="PANTHER" id="PTHR36766">
    <property type="entry name" value="PLANT BROAD-SPECTRUM MILDEW RESISTANCE PROTEIN RPW8"/>
    <property type="match status" value="1"/>
</dbReference>
<dbReference type="Gene3D" id="3.80.10.10">
    <property type="entry name" value="Ribonuclease Inhibitor"/>
    <property type="match status" value="4"/>
</dbReference>
<dbReference type="Gene3D" id="3.40.50.300">
    <property type="entry name" value="P-loop containing nucleotide triphosphate hydrolases"/>
    <property type="match status" value="1"/>
</dbReference>
<dbReference type="SUPFAM" id="SSF52058">
    <property type="entry name" value="L domain-like"/>
    <property type="match status" value="1"/>
</dbReference>
<comment type="similarity">
    <text evidence="1">Belongs to the disease resistance NB-LRR family.</text>
</comment>
<sequence>MGSLLIPLLGSVAAKAGDALGGELLRAWGLDKSHRKLERHLAAVQHILLDADVKSRTNPAVRRWMTDLKTAAYRADDVLDDFRYEALRRTAAQIRPYYTARKMLSYFTTTSPVIFRLSMSRKMKDALEMIDELVVEMNNFHFLQHADAPTIDQLQTHSHVNESEVIGRQDEKEQVVKILLDHSKNSNDDNSNVMVLPIVGMGGIGKTTLAQLVHNDQRVKHHFELVLWVCVSDKFVVEEIVRSVIEVATMKKCDLTQMEALQKKLGEVLGKKRYLLVLDDIWNEDRHKWNDMRSLLCSQACSGSAITVTSRSDQVASIMGTHPSHQISLLNDDQSWEIFHKNAFGREVKKQEEFISMAKSIVLKCKGLPLAIKTIATLLRSKNHSQWISIVDSDVWKSDILASGIVPALQLSYDHLSSEERICFSFCAIFPKDSLMDKDMLIQLWMANDFIASEARGREIFDVLVWRCFLQYVEIQNTQSFNYGIIHRSITCRMHDLMHDLAHSASGKDCSIMQEYSSSQEILKGSTNSSSLQQEVRHLSLDYVCNYTMAAMKEILAPRPRTILVLRWTAIHLSMAKSNFMSLRALKTLSIKTHMKNLKHLRYLDLSNSDISELPEATTKLYSLQALRLTGCKKLNKLPEGMRYMSSLRHIFLLGCDRLKHMPHGIGQLNSLQTLTNYVIDSDIGRGIDQLKDLNLGGGLSLTELRKVYTTENAKQGNISAKHNLKLLSLDWSGPYNTSDGDEVDTNAEGILDALRPHKNLEALRLCDYTGAKFSSWMHDSTLLEHLSELYLRRCKNCKDLPPLWQLPSLRYLSLEDLNNLTSICVSNDDTDNVESCISPAPFFPKLETMIVTGMPKLERWHREVAGEVADVLFPRLNKLDISWCPMLASMPKMLPLLEDLLMKEARDIPIYHLLNLAVQSNLECKCVISVEPIVGWRPIDIHLSRLGHSSVRLNLNGLMDNAELFEEDLDRAPCRFIKYLEIIDCGCLFPSQVQSNIWNHFGFVEGMWISGIKTVELGNLNRLGDLHLSGCSKLTGSFPSTISDGENLLLPLLDRLVITNCENLVEVPELPVSLEKLFISICPKLVSMVTIRNANKLKALSVIDCDALKTFAAGIYRVSALRILEIQRCPRIETVPEGLLQQFPTLDMLWIRDCPNLEEAFSRGGAYWNWVEAIPNRYVGAQDQSMDPCTKCFPLEGSEDVQASFVMHRGCRFAVSNPFLLDVCSCGGARNTGFERTVSLRANLPIETHASNVYIRVIFDKSDDALYRAGCICAGRTRTEYMSAFRFYSV</sequence>
<dbReference type="GO" id="GO:0006952">
    <property type="term" value="P:defense response"/>
    <property type="evidence" value="ECO:0007669"/>
    <property type="project" value="UniProtKB-KW"/>
</dbReference>
<keyword evidence="5" id="KW-0611">Plant defense</keyword>
<dbReference type="PANTHER" id="PTHR36766:SF40">
    <property type="entry name" value="DISEASE RESISTANCE PROTEIN RGA3"/>
    <property type="match status" value="1"/>
</dbReference>
<dbReference type="SUPFAM" id="SSF52540">
    <property type="entry name" value="P-loop containing nucleoside triphosphate hydrolases"/>
    <property type="match status" value="1"/>
</dbReference>
<dbReference type="InterPro" id="IPR058922">
    <property type="entry name" value="WHD_DRP"/>
</dbReference>
<dbReference type="STRING" id="4572.M8AAP5"/>
<dbReference type="SUPFAM" id="SSF52047">
    <property type="entry name" value="RNI-like"/>
    <property type="match status" value="1"/>
</dbReference>
<feature type="domain" description="R13L1/DRL21-like LRR repeat region" evidence="10">
    <location>
        <begin position="688"/>
        <end position="817"/>
    </location>
</feature>
<dbReference type="InterPro" id="IPR041118">
    <property type="entry name" value="Rx_N"/>
</dbReference>
<evidence type="ECO:0000259" key="8">
    <source>
        <dbReference type="Pfam" id="PF18052"/>
    </source>
</evidence>
<keyword evidence="6" id="KW-0067">ATP-binding</keyword>
<dbReference type="Gene3D" id="1.20.5.4130">
    <property type="match status" value="1"/>
</dbReference>
<evidence type="ECO:0000256" key="3">
    <source>
        <dbReference type="ARBA" id="ARBA00022737"/>
    </source>
</evidence>
<dbReference type="Pfam" id="PF23559">
    <property type="entry name" value="WHD_DRP"/>
    <property type="match status" value="1"/>
</dbReference>
<feature type="domain" description="Disease resistance protein winged helix" evidence="9">
    <location>
        <begin position="429"/>
        <end position="502"/>
    </location>
</feature>
<feature type="domain" description="Disease resistance N-terminal" evidence="8">
    <location>
        <begin position="9"/>
        <end position="90"/>
    </location>
</feature>
<feature type="domain" description="NB-ARC" evidence="7">
    <location>
        <begin position="172"/>
        <end position="347"/>
    </location>
</feature>
<evidence type="ECO:0000256" key="2">
    <source>
        <dbReference type="ARBA" id="ARBA00022614"/>
    </source>
</evidence>
<dbReference type="Gene3D" id="1.10.8.430">
    <property type="entry name" value="Helical domain of apoptotic protease-activating factors"/>
    <property type="match status" value="1"/>
</dbReference>
<dbReference type="InterPro" id="IPR027417">
    <property type="entry name" value="P-loop_NTPase"/>
</dbReference>
<evidence type="ECO:0000256" key="5">
    <source>
        <dbReference type="ARBA" id="ARBA00022821"/>
    </source>
</evidence>
<evidence type="ECO:0000256" key="6">
    <source>
        <dbReference type="ARBA" id="ARBA00022840"/>
    </source>
</evidence>
<accession>M8AAP5</accession>
<evidence type="ECO:0000259" key="9">
    <source>
        <dbReference type="Pfam" id="PF23559"/>
    </source>
</evidence>
<keyword evidence="3" id="KW-0677">Repeat</keyword>
<evidence type="ECO:0000256" key="4">
    <source>
        <dbReference type="ARBA" id="ARBA00022741"/>
    </source>
</evidence>
<gene>
    <name evidence="11" type="ORF">TRIUR3_04747</name>
</gene>
<reference evidence="11" key="1">
    <citation type="journal article" date="2013" name="Nature">
        <title>Draft genome of the wheat A-genome progenitor Triticum urartu.</title>
        <authorList>
            <person name="Ling H.Q."/>
            <person name="Zhao S."/>
            <person name="Liu D."/>
            <person name="Wang J."/>
            <person name="Sun H."/>
            <person name="Zhang C."/>
            <person name="Fan H."/>
            <person name="Li D."/>
            <person name="Dong L."/>
            <person name="Tao Y."/>
            <person name="Gao C."/>
            <person name="Wu H."/>
            <person name="Li Y."/>
            <person name="Cui Y."/>
            <person name="Guo X."/>
            <person name="Zheng S."/>
            <person name="Wang B."/>
            <person name="Yu K."/>
            <person name="Liang Q."/>
            <person name="Yang W."/>
            <person name="Lou X."/>
            <person name="Chen J."/>
            <person name="Feng M."/>
            <person name="Jian J."/>
            <person name="Zhang X."/>
            <person name="Luo G."/>
            <person name="Jiang Y."/>
            <person name="Liu J."/>
            <person name="Wang Z."/>
            <person name="Sha Y."/>
            <person name="Zhang B."/>
            <person name="Wu H."/>
            <person name="Tang D."/>
            <person name="Shen Q."/>
            <person name="Xue P."/>
            <person name="Zou S."/>
            <person name="Wang X."/>
            <person name="Liu X."/>
            <person name="Wang F."/>
            <person name="Yang Y."/>
            <person name="An X."/>
            <person name="Dong Z."/>
            <person name="Zhang K."/>
            <person name="Zhang X."/>
            <person name="Luo M.C."/>
            <person name="Dvorak J."/>
            <person name="Tong Y."/>
            <person name="Wang J."/>
            <person name="Yang H."/>
            <person name="Li Z."/>
            <person name="Wang D."/>
            <person name="Zhang A."/>
            <person name="Wang J."/>
        </authorList>
    </citation>
    <scope>NUCLEOTIDE SEQUENCE</scope>
</reference>
<dbReference type="Gene3D" id="1.10.10.10">
    <property type="entry name" value="Winged helix-like DNA-binding domain superfamily/Winged helix DNA-binding domain"/>
    <property type="match status" value="1"/>
</dbReference>
<dbReference type="InterPro" id="IPR002182">
    <property type="entry name" value="NB-ARC"/>
</dbReference>
<dbReference type="Pfam" id="PF18052">
    <property type="entry name" value="Rx_N"/>
    <property type="match status" value="1"/>
</dbReference>